<evidence type="ECO:0000256" key="2">
    <source>
        <dbReference type="ARBA" id="ARBA00022670"/>
    </source>
</evidence>
<dbReference type="Gene3D" id="3.90.1720.10">
    <property type="entry name" value="endopeptidase domain like (from Nostoc punctiforme)"/>
    <property type="match status" value="1"/>
</dbReference>
<gene>
    <name evidence="7" type="ordered locus">Kole_1991</name>
</gene>
<dbReference type="SUPFAM" id="SSF54001">
    <property type="entry name" value="Cysteine proteinases"/>
    <property type="match status" value="1"/>
</dbReference>
<accession>C5CH68</accession>
<dbReference type="STRING" id="521045.Kole_1991"/>
<dbReference type="HOGENOM" id="CLU_982745_0_0_0"/>
<evidence type="ECO:0000313" key="8">
    <source>
        <dbReference type="Proteomes" id="UP000002382"/>
    </source>
</evidence>
<dbReference type="KEGG" id="kol:Kole_1991"/>
<keyword evidence="3" id="KW-0378">Hydrolase</keyword>
<evidence type="ECO:0000256" key="5">
    <source>
        <dbReference type="SAM" id="SignalP"/>
    </source>
</evidence>
<evidence type="ECO:0000313" key="7">
    <source>
        <dbReference type="EMBL" id="ACR80671.1"/>
    </source>
</evidence>
<dbReference type="InterPro" id="IPR038765">
    <property type="entry name" value="Papain-like_cys_pep_sf"/>
</dbReference>
<dbReference type="OrthoDB" id="9813368at2"/>
<dbReference type="RefSeq" id="WP_015869314.1">
    <property type="nucleotide sequence ID" value="NC_012785.1"/>
</dbReference>
<keyword evidence="4" id="KW-0788">Thiol protease</keyword>
<reference evidence="7 8" key="1">
    <citation type="submission" date="2009-06" db="EMBL/GenBank/DDBJ databases">
        <title>Complete sequence of Thermotogales bacterium TBF 19.5.1.</title>
        <authorList>
            <consortium name="US DOE Joint Genome Institute"/>
            <person name="Lucas S."/>
            <person name="Copeland A."/>
            <person name="Lapidus A."/>
            <person name="Glavina del Rio T."/>
            <person name="Tice H."/>
            <person name="Bruce D."/>
            <person name="Goodwin L."/>
            <person name="Pitluck S."/>
            <person name="Chertkov O."/>
            <person name="Brettin T."/>
            <person name="Detter J.C."/>
            <person name="Han C."/>
            <person name="Schmutz J."/>
            <person name="Larimer F."/>
            <person name="Land M."/>
            <person name="Hauser L."/>
            <person name="Kyrpides N."/>
            <person name="Ovchinnikova G."/>
            <person name="Noll K."/>
        </authorList>
    </citation>
    <scope>NUCLEOTIDE SEQUENCE [LARGE SCALE GENOMIC DNA]</scope>
    <source>
        <strain evidence="8">ATCC BAA-1733 / DSM 21960 / TBF 19.5.1</strain>
    </source>
</reference>
<keyword evidence="5" id="KW-0732">Signal</keyword>
<proteinExistence type="inferred from homology"/>
<organism evidence="7 8">
    <name type="scientific">Kosmotoga olearia (strain ATCC BAA-1733 / DSM 21960 / TBF 19.5.1)</name>
    <dbReference type="NCBI Taxonomy" id="521045"/>
    <lineage>
        <taxon>Bacteria</taxon>
        <taxon>Thermotogati</taxon>
        <taxon>Thermotogota</taxon>
        <taxon>Thermotogae</taxon>
        <taxon>Kosmotogales</taxon>
        <taxon>Kosmotogaceae</taxon>
        <taxon>Kosmotoga</taxon>
    </lineage>
</organism>
<dbReference type="PROSITE" id="PS51935">
    <property type="entry name" value="NLPC_P60"/>
    <property type="match status" value="1"/>
</dbReference>
<dbReference type="GO" id="GO:0006508">
    <property type="term" value="P:proteolysis"/>
    <property type="evidence" value="ECO:0007669"/>
    <property type="project" value="UniProtKB-KW"/>
</dbReference>
<keyword evidence="8" id="KW-1185">Reference proteome</keyword>
<protein>
    <recommendedName>
        <fullName evidence="6">NlpC/P60 domain-containing protein</fullName>
    </recommendedName>
</protein>
<evidence type="ECO:0000256" key="3">
    <source>
        <dbReference type="ARBA" id="ARBA00022801"/>
    </source>
</evidence>
<keyword evidence="2" id="KW-0645">Protease</keyword>
<reference evidence="7 8" key="2">
    <citation type="journal article" date="2011" name="J. Bacteriol.">
        <title>Genome Sequence of Kosmotoga olearia Strain TBF 19.5.1, a Thermophilic Bacterium with a Wide Growth Temperature Range, Isolated from the Troll B Oil Platform in the North Sea.</title>
        <authorList>
            <person name="Swithers K.S."/>
            <person name="Dipippo J.L."/>
            <person name="Bruce D.C."/>
            <person name="Detter C."/>
            <person name="Tapia R."/>
            <person name="Han S."/>
            <person name="Goodwin L.A."/>
            <person name="Han J."/>
            <person name="Woyke T."/>
            <person name="Pitluck S."/>
            <person name="Pennacchio L."/>
            <person name="Nolan M."/>
            <person name="Mikhailova N."/>
            <person name="Land M.L."/>
            <person name="Nesbo C.L."/>
            <person name="Gogarten J.P."/>
            <person name="Noll K.M."/>
        </authorList>
    </citation>
    <scope>NUCLEOTIDE SEQUENCE [LARGE SCALE GENOMIC DNA]</scope>
    <source>
        <strain evidence="8">ATCC BAA-1733 / DSM 21960 / TBF 19.5.1</strain>
    </source>
</reference>
<feature type="signal peptide" evidence="5">
    <location>
        <begin position="1"/>
        <end position="21"/>
    </location>
</feature>
<dbReference type="GO" id="GO:0008234">
    <property type="term" value="F:cysteine-type peptidase activity"/>
    <property type="evidence" value="ECO:0007669"/>
    <property type="project" value="UniProtKB-KW"/>
</dbReference>
<comment type="similarity">
    <text evidence="1">Belongs to the peptidase C40 family.</text>
</comment>
<feature type="chain" id="PRO_5002947681" description="NlpC/P60 domain-containing protein" evidence="5">
    <location>
        <begin position="22"/>
        <end position="283"/>
    </location>
</feature>
<name>C5CH68_KOSOT</name>
<sequence>MKKYIMLLLMLAMFTLSFPMALPEIPMTELERDIINTALSMLGGTYGWGEMDPEKRTFDCWNFVTWVFHEVLDKKEGGVKHMLIGHPDPLWVYFDDINDLRTADVLMNGGGHTVGFHSGIYYGRGFTIEARGGQYGIGIFRLEGFNKHAPFGETGYRFCYYSLLARLWLNPHPSFPYVYMDSPDSFVYYEDGANLKIHYLAFPFNAGSRIKVSVVDYITHETLKEVYIDDIAIFSYKEQVIDVHVDLEGITSSYVYFKVTLLSPSGEPVFKYDTFILYPTEIV</sequence>
<dbReference type="eggNOG" id="COG0791">
    <property type="taxonomic scope" value="Bacteria"/>
</dbReference>
<dbReference type="InterPro" id="IPR000064">
    <property type="entry name" value="NLP_P60_dom"/>
</dbReference>
<dbReference type="AlphaFoldDB" id="C5CH68"/>
<feature type="domain" description="NlpC/P60" evidence="6">
    <location>
        <begin position="28"/>
        <end position="168"/>
    </location>
</feature>
<evidence type="ECO:0000256" key="4">
    <source>
        <dbReference type="ARBA" id="ARBA00022807"/>
    </source>
</evidence>
<dbReference type="EMBL" id="CP001634">
    <property type="protein sequence ID" value="ACR80671.1"/>
    <property type="molecule type" value="Genomic_DNA"/>
</dbReference>
<dbReference type="Proteomes" id="UP000002382">
    <property type="component" value="Chromosome"/>
</dbReference>
<evidence type="ECO:0000256" key="1">
    <source>
        <dbReference type="ARBA" id="ARBA00007074"/>
    </source>
</evidence>
<evidence type="ECO:0000259" key="6">
    <source>
        <dbReference type="PROSITE" id="PS51935"/>
    </source>
</evidence>